<dbReference type="CDD" id="cd06225">
    <property type="entry name" value="HAMP"/>
    <property type="match status" value="1"/>
</dbReference>
<dbReference type="Pfam" id="PF00672">
    <property type="entry name" value="HAMP"/>
    <property type="match status" value="1"/>
</dbReference>
<dbReference type="EMBL" id="CP134050">
    <property type="protein sequence ID" value="WNC13010.1"/>
    <property type="molecule type" value="Genomic_DNA"/>
</dbReference>
<dbReference type="InterPro" id="IPR036097">
    <property type="entry name" value="HisK_dim/P_sf"/>
</dbReference>
<keyword evidence="18" id="KW-1185">Reference proteome</keyword>
<dbReference type="SMART" id="SM00304">
    <property type="entry name" value="HAMP"/>
    <property type="match status" value="1"/>
</dbReference>
<dbReference type="Gene3D" id="3.30.565.10">
    <property type="entry name" value="Histidine kinase-like ATPase, C-terminal domain"/>
    <property type="match status" value="1"/>
</dbReference>
<dbReference type="PANTHER" id="PTHR45436:SF5">
    <property type="entry name" value="SENSOR HISTIDINE KINASE TRCS"/>
    <property type="match status" value="1"/>
</dbReference>
<keyword evidence="7 14" id="KW-0812">Transmembrane</keyword>
<dbReference type="Proteomes" id="UP001256827">
    <property type="component" value="Chromosome"/>
</dbReference>
<sequence length="389" mass="43728">MTLTVRQKIFVYMGLIVLIIGGSHAVTNLAYMEFLFDQFRKEELRASFLNAPPGEQIELLKTYVMGKMKLFWLGKWGFFLAIGLFFSLWISGVLTLPLRKLIAAIERVAKGDLEVSVPVQSKDEYGKVIQTFNDMTLRLREAEDARKRLVADITHELRTPLSIMQLKLENYQQAGHHVPPEMLRIHDEVIRLSLLVDDLHVLSLAEAGRLPLDCKPLDLTAHLERIVDDVKYEAEENGLEIRLNSISRPVTVMADARRITQVFINLLTNAIRYTASGGTITVEIEERVVERNALFACVSVIDTGIGIPAEELLHLFDRFYRVEEARSRHTGGTGLGLSIAHHFVRAHGGFIQVSSQPDEGTVFTVNLPIGSSTCAADTAIQIVQWRKNV</sequence>
<dbReference type="CDD" id="cd00082">
    <property type="entry name" value="HisKA"/>
    <property type="match status" value="1"/>
</dbReference>
<evidence type="ECO:0000256" key="4">
    <source>
        <dbReference type="ARBA" id="ARBA00022475"/>
    </source>
</evidence>
<dbReference type="Pfam" id="PF00512">
    <property type="entry name" value="HisKA"/>
    <property type="match status" value="1"/>
</dbReference>
<reference evidence="17 18" key="1">
    <citation type="submission" date="2023-09" db="EMBL/GenBank/DDBJ databases">
        <title>Complete Genome and Methylome dissection of Bacillus brevis NEB573 original source of BbsI restriction endonuclease.</title>
        <authorList>
            <person name="Fomenkov A."/>
            <person name="Roberts R.D."/>
        </authorList>
    </citation>
    <scope>NUCLEOTIDE SEQUENCE [LARGE SCALE GENOMIC DNA]</scope>
    <source>
        <strain evidence="17 18">NEB573</strain>
    </source>
</reference>
<comment type="subcellular location">
    <subcellularLocation>
        <location evidence="2">Cell membrane</location>
        <topology evidence="2">Multi-pass membrane protein</topology>
    </subcellularLocation>
</comment>
<name>A0ABY9SYV2_BREBE</name>
<evidence type="ECO:0000256" key="10">
    <source>
        <dbReference type="ARBA" id="ARBA00022840"/>
    </source>
</evidence>
<evidence type="ECO:0000256" key="2">
    <source>
        <dbReference type="ARBA" id="ARBA00004651"/>
    </source>
</evidence>
<organism evidence="17 18">
    <name type="scientific">Brevibacillus brevis</name>
    <name type="common">Bacillus brevis</name>
    <dbReference type="NCBI Taxonomy" id="1393"/>
    <lineage>
        <taxon>Bacteria</taxon>
        <taxon>Bacillati</taxon>
        <taxon>Bacillota</taxon>
        <taxon>Bacilli</taxon>
        <taxon>Bacillales</taxon>
        <taxon>Paenibacillaceae</taxon>
        <taxon>Brevibacillus</taxon>
    </lineage>
</organism>
<dbReference type="PANTHER" id="PTHR45436">
    <property type="entry name" value="SENSOR HISTIDINE KINASE YKOH"/>
    <property type="match status" value="1"/>
</dbReference>
<evidence type="ECO:0000313" key="17">
    <source>
        <dbReference type="EMBL" id="WNC13010.1"/>
    </source>
</evidence>
<keyword evidence="4" id="KW-1003">Cell membrane</keyword>
<evidence type="ECO:0000256" key="3">
    <source>
        <dbReference type="ARBA" id="ARBA00012438"/>
    </source>
</evidence>
<evidence type="ECO:0000256" key="13">
    <source>
        <dbReference type="ARBA" id="ARBA00023136"/>
    </source>
</evidence>
<feature type="transmembrane region" description="Helical" evidence="14">
    <location>
        <begin position="76"/>
        <end position="98"/>
    </location>
</feature>
<dbReference type="Gene3D" id="1.10.287.130">
    <property type="match status" value="1"/>
</dbReference>
<dbReference type="Pfam" id="PF02518">
    <property type="entry name" value="HATPase_c"/>
    <property type="match status" value="1"/>
</dbReference>
<keyword evidence="9" id="KW-0418">Kinase</keyword>
<dbReference type="SUPFAM" id="SSF47384">
    <property type="entry name" value="Homodimeric domain of signal transducing histidine kinase"/>
    <property type="match status" value="1"/>
</dbReference>
<evidence type="ECO:0000256" key="8">
    <source>
        <dbReference type="ARBA" id="ARBA00022741"/>
    </source>
</evidence>
<dbReference type="PRINTS" id="PR00344">
    <property type="entry name" value="BCTRLSENSOR"/>
</dbReference>
<dbReference type="GO" id="GO:0005524">
    <property type="term" value="F:ATP binding"/>
    <property type="evidence" value="ECO:0007669"/>
    <property type="project" value="UniProtKB-KW"/>
</dbReference>
<keyword evidence="8" id="KW-0547">Nucleotide-binding</keyword>
<evidence type="ECO:0000313" key="18">
    <source>
        <dbReference type="Proteomes" id="UP001256827"/>
    </source>
</evidence>
<dbReference type="InterPro" id="IPR003594">
    <property type="entry name" value="HATPase_dom"/>
</dbReference>
<dbReference type="SUPFAM" id="SSF158472">
    <property type="entry name" value="HAMP domain-like"/>
    <property type="match status" value="1"/>
</dbReference>
<feature type="domain" description="HAMP" evidence="16">
    <location>
        <begin position="92"/>
        <end position="144"/>
    </location>
</feature>
<keyword evidence="6" id="KW-0808">Transferase</keyword>
<dbReference type="PROSITE" id="PS50109">
    <property type="entry name" value="HIS_KIN"/>
    <property type="match status" value="1"/>
</dbReference>
<dbReference type="InterPro" id="IPR003660">
    <property type="entry name" value="HAMP_dom"/>
</dbReference>
<keyword evidence="11 14" id="KW-1133">Transmembrane helix</keyword>
<evidence type="ECO:0000256" key="5">
    <source>
        <dbReference type="ARBA" id="ARBA00022553"/>
    </source>
</evidence>
<dbReference type="RefSeq" id="WP_310764525.1">
    <property type="nucleotide sequence ID" value="NZ_CP134050.1"/>
</dbReference>
<evidence type="ECO:0000256" key="9">
    <source>
        <dbReference type="ARBA" id="ARBA00022777"/>
    </source>
</evidence>
<dbReference type="InterPro" id="IPR050428">
    <property type="entry name" value="TCS_sensor_his_kinase"/>
</dbReference>
<keyword evidence="5" id="KW-0597">Phosphoprotein</keyword>
<evidence type="ECO:0000256" key="14">
    <source>
        <dbReference type="SAM" id="Phobius"/>
    </source>
</evidence>
<dbReference type="EC" id="2.7.13.3" evidence="3"/>
<evidence type="ECO:0000256" key="1">
    <source>
        <dbReference type="ARBA" id="ARBA00000085"/>
    </source>
</evidence>
<keyword evidence="12" id="KW-0902">Two-component regulatory system</keyword>
<dbReference type="InterPro" id="IPR005467">
    <property type="entry name" value="His_kinase_dom"/>
</dbReference>
<evidence type="ECO:0000256" key="7">
    <source>
        <dbReference type="ARBA" id="ARBA00022692"/>
    </source>
</evidence>
<evidence type="ECO:0000259" key="16">
    <source>
        <dbReference type="PROSITE" id="PS50885"/>
    </source>
</evidence>
<gene>
    <name evidence="17" type="ORF">RGB73_20095</name>
</gene>
<dbReference type="PROSITE" id="PS50885">
    <property type="entry name" value="HAMP"/>
    <property type="match status" value="1"/>
</dbReference>
<dbReference type="SUPFAM" id="SSF55874">
    <property type="entry name" value="ATPase domain of HSP90 chaperone/DNA topoisomerase II/histidine kinase"/>
    <property type="match status" value="1"/>
</dbReference>
<dbReference type="InterPro" id="IPR004358">
    <property type="entry name" value="Sig_transdc_His_kin-like_C"/>
</dbReference>
<dbReference type="InterPro" id="IPR036890">
    <property type="entry name" value="HATPase_C_sf"/>
</dbReference>
<evidence type="ECO:0000256" key="11">
    <source>
        <dbReference type="ARBA" id="ARBA00022989"/>
    </source>
</evidence>
<dbReference type="SMART" id="SM00387">
    <property type="entry name" value="HATPase_c"/>
    <property type="match status" value="1"/>
</dbReference>
<dbReference type="CDD" id="cd16922">
    <property type="entry name" value="HATPase_EvgS-ArcB-TorS-like"/>
    <property type="match status" value="1"/>
</dbReference>
<dbReference type="Gene3D" id="6.10.340.10">
    <property type="match status" value="1"/>
</dbReference>
<evidence type="ECO:0000259" key="15">
    <source>
        <dbReference type="PROSITE" id="PS50109"/>
    </source>
</evidence>
<dbReference type="InterPro" id="IPR003661">
    <property type="entry name" value="HisK_dim/P_dom"/>
</dbReference>
<accession>A0ABY9SYV2</accession>
<comment type="catalytic activity">
    <reaction evidence="1">
        <text>ATP + protein L-histidine = ADP + protein N-phospho-L-histidine.</text>
        <dbReference type="EC" id="2.7.13.3"/>
    </reaction>
</comment>
<evidence type="ECO:0000256" key="12">
    <source>
        <dbReference type="ARBA" id="ARBA00023012"/>
    </source>
</evidence>
<protein>
    <recommendedName>
        <fullName evidence="3">histidine kinase</fullName>
        <ecNumber evidence="3">2.7.13.3</ecNumber>
    </recommendedName>
</protein>
<keyword evidence="13 14" id="KW-0472">Membrane</keyword>
<feature type="transmembrane region" description="Helical" evidence="14">
    <location>
        <begin position="9"/>
        <end position="31"/>
    </location>
</feature>
<dbReference type="SMART" id="SM00388">
    <property type="entry name" value="HisKA"/>
    <property type="match status" value="1"/>
</dbReference>
<proteinExistence type="predicted"/>
<evidence type="ECO:0000256" key="6">
    <source>
        <dbReference type="ARBA" id="ARBA00022679"/>
    </source>
</evidence>
<keyword evidence="10 17" id="KW-0067">ATP-binding</keyword>
<feature type="domain" description="Histidine kinase" evidence="15">
    <location>
        <begin position="152"/>
        <end position="371"/>
    </location>
</feature>